<sequence length="156" mass="17740">MELDNTKLQLMGIQGWEVSHPERIRCQHQPKITIPDDCQLLFVSSSCPTGELAEFYQKILKAMKLTLADTRHILPEHLQFVQASENLVWLWFAGDSHADSHLTEFQERLAIQGKPSMQGLPSTQGKLQTLTSPLLSSVQQSDGEKRQLWNQIRAYG</sequence>
<dbReference type="RefSeq" id="WP_237485008.1">
    <property type="nucleotide sequence ID" value="NZ_CAKLCM010000002.1"/>
</dbReference>
<accession>A0ABN8DGN8</accession>
<organism evidence="2 3">
    <name type="scientific">Vibrio hippocampi</name>
    <dbReference type="NCBI Taxonomy" id="654686"/>
    <lineage>
        <taxon>Bacteria</taxon>
        <taxon>Pseudomonadati</taxon>
        <taxon>Pseudomonadota</taxon>
        <taxon>Gammaproteobacteria</taxon>
        <taxon>Vibrionales</taxon>
        <taxon>Vibrionaceae</taxon>
        <taxon>Vibrio</taxon>
    </lineage>
</organism>
<keyword evidence="1" id="KW-0548">Nucleotidyltransferase</keyword>
<keyword evidence="1" id="KW-0235">DNA replication</keyword>
<proteinExistence type="predicted"/>
<dbReference type="PIRSF" id="PIRSF029225">
    <property type="entry name" value="DNA_pol_III_psi"/>
    <property type="match status" value="1"/>
</dbReference>
<dbReference type="SUPFAM" id="SSF102220">
    <property type="entry name" value="DNA polymerase III psi subunit"/>
    <property type="match status" value="1"/>
</dbReference>
<name>A0ABN8DGN8_9VIBR</name>
<protein>
    <recommendedName>
        <fullName evidence="1">DNA polymerase III subunit psi</fullName>
    </recommendedName>
</protein>
<evidence type="ECO:0000256" key="1">
    <source>
        <dbReference type="PIRNR" id="PIRNR029225"/>
    </source>
</evidence>
<dbReference type="Proteomes" id="UP000838160">
    <property type="component" value="Unassembled WGS sequence"/>
</dbReference>
<evidence type="ECO:0000313" key="2">
    <source>
        <dbReference type="EMBL" id="CAH0526759.1"/>
    </source>
</evidence>
<evidence type="ECO:0000313" key="3">
    <source>
        <dbReference type="Proteomes" id="UP000838160"/>
    </source>
</evidence>
<dbReference type="Pfam" id="PF03603">
    <property type="entry name" value="DNA_III_psi"/>
    <property type="match status" value="1"/>
</dbReference>
<comment type="caution">
    <text evidence="2">The sequence shown here is derived from an EMBL/GenBank/DDBJ whole genome shotgun (WGS) entry which is preliminary data.</text>
</comment>
<dbReference type="Gene3D" id="3.40.50.10220">
    <property type="entry name" value="DNA polymerase III, psi subunit"/>
    <property type="match status" value="1"/>
</dbReference>
<dbReference type="InterPro" id="IPR036654">
    <property type="entry name" value="DNA_pol_III_psi_sf"/>
</dbReference>
<keyword evidence="3" id="KW-1185">Reference proteome</keyword>
<keyword evidence="1" id="KW-0808">Transferase</keyword>
<dbReference type="EMBL" id="CAKLCM010000002">
    <property type="protein sequence ID" value="CAH0526759.1"/>
    <property type="molecule type" value="Genomic_DNA"/>
</dbReference>
<reference evidence="2" key="1">
    <citation type="submission" date="2021-12" db="EMBL/GenBank/DDBJ databases">
        <authorList>
            <person name="Rodrigo-Torres L."/>
            <person name="Arahal R. D."/>
            <person name="Lucena T."/>
        </authorList>
    </citation>
    <scope>NUCLEOTIDE SEQUENCE</scope>
    <source>
        <strain evidence="2">CECT 8226</strain>
    </source>
</reference>
<comment type="function">
    <text evidence="1">Part of the beta sliding clamp loading complex, which hydrolyzes ATP to load the beta clamp onto primed DNA to form the DNA replication pre-initiation complex. DNA polymerase III is a complex, multichain enzyme responsible for most of the replicative synthesis in bacteria. This DNA polymerase also exhibits 3' to 5' exonuclease activity.</text>
</comment>
<keyword evidence="1" id="KW-0239">DNA-directed DNA polymerase</keyword>
<dbReference type="InterPro" id="IPR004615">
    <property type="entry name" value="DNA_pol_III_psi"/>
</dbReference>
<gene>
    <name evidence="2" type="ORF">VHP8226_02131</name>
</gene>